<evidence type="ECO:0000259" key="10">
    <source>
        <dbReference type="Pfam" id="PF04963"/>
    </source>
</evidence>
<dbReference type="InterPro" id="IPR007634">
    <property type="entry name" value="RNA_pol_sigma_54_DNA-bd"/>
</dbReference>
<keyword evidence="5" id="KW-0805">Transcription regulation</keyword>
<dbReference type="Proteomes" id="UP000654345">
    <property type="component" value="Unassembled WGS sequence"/>
</dbReference>
<keyword evidence="8" id="KW-0804">Transcription</keyword>
<proteinExistence type="inferred from homology"/>
<dbReference type="InterPro" id="IPR000394">
    <property type="entry name" value="RNA_pol_sigma_54"/>
</dbReference>
<keyword evidence="2" id="KW-0240">DNA-directed RNA polymerase</keyword>
<dbReference type="InterPro" id="IPR007046">
    <property type="entry name" value="RNA_pol_sigma_54_core-bd"/>
</dbReference>
<dbReference type="PROSITE" id="PS50044">
    <property type="entry name" value="SIGMA54_3"/>
    <property type="match status" value="1"/>
</dbReference>
<dbReference type="PANTHER" id="PTHR32248">
    <property type="entry name" value="RNA POLYMERASE SIGMA-54 FACTOR"/>
    <property type="match status" value="1"/>
</dbReference>
<evidence type="ECO:0000313" key="11">
    <source>
        <dbReference type="EMBL" id="GHO54950.1"/>
    </source>
</evidence>
<dbReference type="EMBL" id="BNJG01000001">
    <property type="protein sequence ID" value="GHO54950.1"/>
    <property type="molecule type" value="Genomic_DNA"/>
</dbReference>
<dbReference type="NCBIfam" id="TIGR02395">
    <property type="entry name" value="rpoN_sigma"/>
    <property type="match status" value="1"/>
</dbReference>
<evidence type="ECO:0000256" key="6">
    <source>
        <dbReference type="ARBA" id="ARBA00023082"/>
    </source>
</evidence>
<keyword evidence="12" id="KW-1185">Reference proteome</keyword>
<name>A0ABQ3UR74_9CHLR</name>
<evidence type="ECO:0000256" key="3">
    <source>
        <dbReference type="ARBA" id="ARBA00022679"/>
    </source>
</evidence>
<reference evidence="11 12" key="1">
    <citation type="journal article" date="2021" name="Int. J. Syst. Evol. Microbiol.">
        <title>Reticulibacter mediterranei gen. nov., sp. nov., within the new family Reticulibacteraceae fam. nov., and Ktedonospora formicarum gen. nov., sp. nov., Ktedonobacter robiniae sp. nov., Dictyobacter formicarum sp. nov. and Dictyobacter arantiisoli sp. nov., belonging to the class Ktedonobacteria.</title>
        <authorList>
            <person name="Yabe S."/>
            <person name="Zheng Y."/>
            <person name="Wang C.M."/>
            <person name="Sakai Y."/>
            <person name="Abe K."/>
            <person name="Yokota A."/>
            <person name="Donadio S."/>
            <person name="Cavaletti L."/>
            <person name="Monciardini P."/>
        </authorList>
    </citation>
    <scope>NUCLEOTIDE SEQUENCE [LARGE SCALE GENOMIC DNA]</scope>
    <source>
        <strain evidence="11 12">SOSP1-30</strain>
    </source>
</reference>
<keyword evidence="4" id="KW-0548">Nucleotidyltransferase</keyword>
<evidence type="ECO:0000256" key="1">
    <source>
        <dbReference type="ARBA" id="ARBA00008798"/>
    </source>
</evidence>
<dbReference type="Gene3D" id="1.10.10.1330">
    <property type="entry name" value="RNA polymerase sigma-54 factor, core-binding domain"/>
    <property type="match status" value="1"/>
</dbReference>
<dbReference type="PIRSF" id="PIRSF000774">
    <property type="entry name" value="RpoN"/>
    <property type="match status" value="1"/>
</dbReference>
<evidence type="ECO:0000256" key="8">
    <source>
        <dbReference type="ARBA" id="ARBA00023163"/>
    </source>
</evidence>
<comment type="caution">
    <text evidence="11">The sequence shown here is derived from an EMBL/GenBank/DDBJ whole genome shotgun (WGS) entry which is preliminary data.</text>
</comment>
<keyword evidence="7" id="KW-0238">DNA-binding</keyword>
<feature type="domain" description="RNA polymerase sigma factor 54 core-binding" evidence="10">
    <location>
        <begin position="126"/>
        <end position="322"/>
    </location>
</feature>
<feature type="domain" description="RNA polymerase sigma factor 54 DNA-binding" evidence="9">
    <location>
        <begin position="340"/>
        <end position="488"/>
    </location>
</feature>
<accession>A0ABQ3UR74</accession>
<organism evidence="11 12">
    <name type="scientific">Ktedonobacter robiniae</name>
    <dbReference type="NCBI Taxonomy" id="2778365"/>
    <lineage>
        <taxon>Bacteria</taxon>
        <taxon>Bacillati</taxon>
        <taxon>Chloroflexota</taxon>
        <taxon>Ktedonobacteria</taxon>
        <taxon>Ktedonobacterales</taxon>
        <taxon>Ktedonobacteraceae</taxon>
        <taxon>Ktedonobacter</taxon>
    </lineage>
</organism>
<gene>
    <name evidence="11" type="ORF">KSB_34250</name>
</gene>
<keyword evidence="6" id="KW-0731">Sigma factor</keyword>
<dbReference type="Gene3D" id="1.10.10.60">
    <property type="entry name" value="Homeodomain-like"/>
    <property type="match status" value="1"/>
</dbReference>
<evidence type="ECO:0000259" key="9">
    <source>
        <dbReference type="Pfam" id="PF04552"/>
    </source>
</evidence>
<evidence type="ECO:0000256" key="5">
    <source>
        <dbReference type="ARBA" id="ARBA00023015"/>
    </source>
</evidence>
<dbReference type="Pfam" id="PF04552">
    <property type="entry name" value="Sigma54_DBD"/>
    <property type="match status" value="1"/>
</dbReference>
<dbReference type="RefSeq" id="WP_201371605.1">
    <property type="nucleotide sequence ID" value="NZ_BNJG01000001.1"/>
</dbReference>
<dbReference type="PROSITE" id="PS00718">
    <property type="entry name" value="SIGMA54_2"/>
    <property type="match status" value="1"/>
</dbReference>
<evidence type="ECO:0000256" key="7">
    <source>
        <dbReference type="ARBA" id="ARBA00023125"/>
    </source>
</evidence>
<protein>
    <submittedName>
        <fullName evidence="11">RNA polymerase sigma-54 factor</fullName>
    </submittedName>
</protein>
<sequence length="494" mass="56402">MRLEPTPRPEQVVRVNAKLITSSTILHFSSEELEHAVSKEQAENPALSVKEQRICLSCGTPLYSQYGQVCAACGNFIQQEQPSTTTEEPLLSPESAHWNYQQHTFFDIDNYGFVAIDDEDAFDPMARIATNESLSETLLQQLEALIAPEDALIAEQLVGNLNERGYLEVSIEEIATHLEVPVTRVSYVLKQLQTLEPLGIGARDLRECLLLQLEALAEVDDAPALTQTLITHYLDQLAHNQFHEIARQLKVSEESVKEAYHYIRTTLHPYPAQTYSVTQSYGRSGHGTSYIRPDIIIRQGENGLEIELVEERRYHFSIGSRYPLPTNEAPSNDVQRDVQRYIHYHNDRAKFFIDCVQRRWQTLRRVAELVVNYQREFIEKGVRYLRPLTRAEVATRLSLDEGTVSRATANKYALLPNGRLLPMADFFDGSLGVKDMLRELILSEEARHRYSDDELARLMTAQGIPMARRTVTKYREEMGIGSSRERNRAPVKNL</sequence>
<keyword evidence="3" id="KW-0808">Transferase</keyword>
<dbReference type="Pfam" id="PF04963">
    <property type="entry name" value="Sigma54_CBD"/>
    <property type="match status" value="1"/>
</dbReference>
<evidence type="ECO:0000256" key="4">
    <source>
        <dbReference type="ARBA" id="ARBA00022695"/>
    </source>
</evidence>
<dbReference type="InterPro" id="IPR038709">
    <property type="entry name" value="RpoN_core-bd_sf"/>
</dbReference>
<evidence type="ECO:0000256" key="2">
    <source>
        <dbReference type="ARBA" id="ARBA00022478"/>
    </source>
</evidence>
<dbReference type="PANTHER" id="PTHR32248:SF4">
    <property type="entry name" value="RNA POLYMERASE SIGMA-54 FACTOR"/>
    <property type="match status" value="1"/>
</dbReference>
<comment type="similarity">
    <text evidence="1">Belongs to the sigma-54 factor family.</text>
</comment>
<dbReference type="PRINTS" id="PR00045">
    <property type="entry name" value="SIGMA54FCT"/>
</dbReference>
<evidence type="ECO:0000313" key="12">
    <source>
        <dbReference type="Proteomes" id="UP000654345"/>
    </source>
</evidence>